<dbReference type="SUPFAM" id="SSF55729">
    <property type="entry name" value="Acyl-CoA N-acyltransferases (Nat)"/>
    <property type="match status" value="1"/>
</dbReference>
<evidence type="ECO:0000259" key="1">
    <source>
        <dbReference type="PROSITE" id="PS51186"/>
    </source>
</evidence>
<evidence type="ECO:0000313" key="2">
    <source>
        <dbReference type="EMBL" id="QKX51622.1"/>
    </source>
</evidence>
<dbReference type="Pfam" id="PF00583">
    <property type="entry name" value="Acetyltransf_1"/>
    <property type="match status" value="1"/>
</dbReference>
<keyword evidence="3" id="KW-1185">Reference proteome</keyword>
<gene>
    <name evidence="2" type="ORF">HF394_14210</name>
</gene>
<dbReference type="AlphaFoldDB" id="A0A7H8QDJ9"/>
<protein>
    <submittedName>
        <fullName evidence="2">GNAT family N-acetyltransferase</fullName>
    </submittedName>
</protein>
<evidence type="ECO:0000313" key="3">
    <source>
        <dbReference type="Proteomes" id="UP000509222"/>
    </source>
</evidence>
<dbReference type="InterPro" id="IPR000182">
    <property type="entry name" value="GNAT_dom"/>
</dbReference>
<keyword evidence="2" id="KW-0808">Transferase</keyword>
<dbReference type="InterPro" id="IPR016181">
    <property type="entry name" value="Acyl_CoA_acyltransferase"/>
</dbReference>
<reference evidence="2 3" key="1">
    <citation type="submission" date="2020-04" db="EMBL/GenBank/DDBJ databases">
        <authorList>
            <person name="Pajer P."/>
            <person name="Broz P."/>
        </authorList>
    </citation>
    <scope>NUCLEOTIDE SEQUENCE [LARGE SCALE GENOMIC DNA]</scope>
    <source>
        <strain evidence="3">NRL-ATB46093</strain>
    </source>
</reference>
<dbReference type="CDD" id="cd04301">
    <property type="entry name" value="NAT_SF"/>
    <property type="match status" value="1"/>
</dbReference>
<dbReference type="GO" id="GO:0016747">
    <property type="term" value="F:acyltransferase activity, transferring groups other than amino-acyl groups"/>
    <property type="evidence" value="ECO:0007669"/>
    <property type="project" value="InterPro"/>
</dbReference>
<reference evidence="3" key="2">
    <citation type="submission" date="2020-06" db="EMBL/GenBank/DDBJ databases">
        <title>Isolation of Planomicrobium glaciei.</title>
        <authorList>
            <person name="Malisova L."/>
            <person name="Safrankova R."/>
            <person name="Jakubu V."/>
            <person name="Spanelova P."/>
        </authorList>
    </citation>
    <scope>NUCLEOTIDE SEQUENCE [LARGE SCALE GENOMIC DNA]</scope>
    <source>
        <strain evidence="3">NRL-ATB46093</strain>
    </source>
</reference>
<organism evidence="2 3">
    <name type="scientific">Planococcus glaciei</name>
    <dbReference type="NCBI Taxonomy" id="459472"/>
    <lineage>
        <taxon>Bacteria</taxon>
        <taxon>Bacillati</taxon>
        <taxon>Bacillota</taxon>
        <taxon>Bacilli</taxon>
        <taxon>Bacillales</taxon>
        <taxon>Caryophanaceae</taxon>
        <taxon>Planococcus</taxon>
    </lineage>
</organism>
<dbReference type="Proteomes" id="UP000509222">
    <property type="component" value="Chromosome"/>
</dbReference>
<accession>A0A7H8QDJ9</accession>
<dbReference type="Gene3D" id="3.40.630.30">
    <property type="match status" value="1"/>
</dbReference>
<name>A0A7H8QDJ9_9BACL</name>
<dbReference type="PROSITE" id="PS51186">
    <property type="entry name" value="GNAT"/>
    <property type="match status" value="1"/>
</dbReference>
<dbReference type="RefSeq" id="WP_176294779.1">
    <property type="nucleotide sequence ID" value="NZ_CP051177.1"/>
</dbReference>
<dbReference type="EMBL" id="CP051177">
    <property type="protein sequence ID" value="QKX51622.1"/>
    <property type="molecule type" value="Genomic_DNA"/>
</dbReference>
<proteinExistence type="predicted"/>
<feature type="domain" description="N-acetyltransferase" evidence="1">
    <location>
        <begin position="1"/>
        <end position="166"/>
    </location>
</feature>
<sequence>MHIKRAEIGHAKGISRVHIDSWKTTYSGIVPQDYLDQLDYESREQQWRKNLSVSQVFVAETSGKQVAGFSTGGKERTGNFGDAVGEVYAIYVLKEYQGRGLGKQLLKPIVDNLQQQDIDELIVLALEDNPACGFYKSLGGKAIGRLEIEIAGTYLGETVFHWKSLKDIRLRIER</sequence>